<dbReference type="SUPFAM" id="SSF51126">
    <property type="entry name" value="Pectin lyase-like"/>
    <property type="match status" value="1"/>
</dbReference>
<protein>
    <recommendedName>
        <fullName evidence="1">Rhamnogalacturonase A/B/Epimerase-like pectate lyase domain-containing protein</fullName>
    </recommendedName>
</protein>
<comment type="caution">
    <text evidence="2">The sequence shown here is derived from an EMBL/GenBank/DDBJ whole genome shotgun (WGS) entry which is preliminary data.</text>
</comment>
<dbReference type="AlphaFoldDB" id="A0A2W5C125"/>
<reference evidence="2 3" key="1">
    <citation type="submission" date="2017-08" db="EMBL/GenBank/DDBJ databases">
        <title>Infants hospitalized years apart are colonized by the same room-sourced microbial strains.</title>
        <authorList>
            <person name="Brooks B."/>
            <person name="Olm M.R."/>
            <person name="Firek B.A."/>
            <person name="Baker R."/>
            <person name="Thomas B.C."/>
            <person name="Morowitz M.J."/>
            <person name="Banfield J.F."/>
        </authorList>
    </citation>
    <scope>NUCLEOTIDE SEQUENCE [LARGE SCALE GENOMIC DNA]</scope>
    <source>
        <strain evidence="2">S2_018_000_R2_104</strain>
    </source>
</reference>
<gene>
    <name evidence="2" type="ORF">DI626_00245</name>
</gene>
<dbReference type="Pfam" id="PF12708">
    <property type="entry name" value="Pect-lyase_RHGA_epim"/>
    <property type="match status" value="1"/>
</dbReference>
<evidence type="ECO:0000313" key="2">
    <source>
        <dbReference type="EMBL" id="PZO89015.1"/>
    </source>
</evidence>
<dbReference type="InterPro" id="IPR012334">
    <property type="entry name" value="Pectin_lyas_fold"/>
</dbReference>
<organism evidence="2 3">
    <name type="scientific">Micavibrio aeruginosavorus</name>
    <dbReference type="NCBI Taxonomy" id="349221"/>
    <lineage>
        <taxon>Bacteria</taxon>
        <taxon>Pseudomonadati</taxon>
        <taxon>Bdellovibrionota</taxon>
        <taxon>Bdellovibrionia</taxon>
        <taxon>Bdellovibrionales</taxon>
        <taxon>Pseudobdellovibrionaceae</taxon>
        <taxon>Micavibrio</taxon>
    </lineage>
</organism>
<dbReference type="Gene3D" id="2.160.20.10">
    <property type="entry name" value="Single-stranded right-handed beta-helix, Pectin lyase-like"/>
    <property type="match status" value="1"/>
</dbReference>
<feature type="domain" description="Rhamnogalacturonase A/B/Epimerase-like pectate lyase" evidence="1">
    <location>
        <begin position="33"/>
        <end position="93"/>
    </location>
</feature>
<proteinExistence type="predicted"/>
<dbReference type="Proteomes" id="UP000249557">
    <property type="component" value="Unassembled WGS sequence"/>
</dbReference>
<sequence length="543" mass="59542">MPKKINGILRPGESVNKLDLRKYLASREIVTPQDYGAYGDGIADDTAAINQALTENEAVFLPPGTYRTTAPVTLKYGRMLFGAGDISVIQAQSTPYDPMETPTYESDFNAVEIVEGYCILKELRVVGGGSGIMLYGRDGPCVKNVIENVSIWDANHGLVFDGWNNRDWPCYWNNASRILIARPAINGVLFTATPLDWNDPDTFGDSPNANKLHDVRVYSLGSPMSGSGFFISSGRYNNSFFDCEANVHPSAEACFRLGFATDNNVIVNFYAESLGLAPGIRIDNGSTNTSIVNLFSATGGAAIWDPTLHGEYQAYNAGYPVKNYMKKTQVQDIHIEGMTRATTYIDPTPEHEGDIELDLQHTFYLLSSYGVAYDIVLPNARDAGGREVTLKKSDIHMNPIRVKEKDGPGPDRREIVLLQQYDTVTLLSNGANWWITSDNRFPKLSLYVDSSIAPGGVYQATMQHEIYLVSAYTGQIIFQLPTPSAAAGRMATIKKIDPSGNHVKVQMAGASGGPDAQIWSMTQHFAAMTIFSDGGQWIVISTY</sequence>
<accession>A0A2W5C125</accession>
<dbReference type="InterPro" id="IPR024535">
    <property type="entry name" value="RHGA/B-epi-like_pectate_lyase"/>
</dbReference>
<evidence type="ECO:0000313" key="3">
    <source>
        <dbReference type="Proteomes" id="UP000249557"/>
    </source>
</evidence>
<evidence type="ECO:0000259" key="1">
    <source>
        <dbReference type="Pfam" id="PF12708"/>
    </source>
</evidence>
<name>A0A2W5C125_9BACT</name>
<dbReference type="EMBL" id="QFNK01000002">
    <property type="protein sequence ID" value="PZO89015.1"/>
    <property type="molecule type" value="Genomic_DNA"/>
</dbReference>
<dbReference type="InterPro" id="IPR011050">
    <property type="entry name" value="Pectin_lyase_fold/virulence"/>
</dbReference>